<dbReference type="PANTHER" id="PTHR42643:SF35">
    <property type="entry name" value="IONOTROPIC RECEPTOR 68A, ISOFORM A"/>
    <property type="match status" value="1"/>
</dbReference>
<keyword evidence="2" id="KW-1003">Cell membrane</keyword>
<evidence type="ECO:0000256" key="3">
    <source>
        <dbReference type="ARBA" id="ARBA00022692"/>
    </source>
</evidence>
<keyword evidence="10" id="KW-1185">Reference proteome</keyword>
<evidence type="ECO:0000256" key="5">
    <source>
        <dbReference type="ARBA" id="ARBA00023136"/>
    </source>
</evidence>
<dbReference type="Gene3D" id="3.40.190.10">
    <property type="entry name" value="Periplasmic binding protein-like II"/>
    <property type="match status" value="1"/>
</dbReference>
<keyword evidence="6" id="KW-0675">Receptor</keyword>
<comment type="caution">
    <text evidence="9">The sequence shown here is derived from an EMBL/GenBank/DDBJ whole genome shotgun (WGS) entry which is preliminary data.</text>
</comment>
<dbReference type="PANTHER" id="PTHR42643">
    <property type="entry name" value="IONOTROPIC RECEPTOR 20A-RELATED"/>
    <property type="match status" value="1"/>
</dbReference>
<feature type="transmembrane region" description="Helical" evidence="8">
    <location>
        <begin position="318"/>
        <end position="336"/>
    </location>
</feature>
<protein>
    <submittedName>
        <fullName evidence="9">Uncharacterized protein</fullName>
    </submittedName>
</protein>
<organism evidence="9 10">
    <name type="scientific">Polyplax serrata</name>
    <name type="common">Common mouse louse</name>
    <dbReference type="NCBI Taxonomy" id="468196"/>
    <lineage>
        <taxon>Eukaryota</taxon>
        <taxon>Metazoa</taxon>
        <taxon>Ecdysozoa</taxon>
        <taxon>Arthropoda</taxon>
        <taxon>Hexapoda</taxon>
        <taxon>Insecta</taxon>
        <taxon>Pterygota</taxon>
        <taxon>Neoptera</taxon>
        <taxon>Paraneoptera</taxon>
        <taxon>Psocodea</taxon>
        <taxon>Troctomorpha</taxon>
        <taxon>Phthiraptera</taxon>
        <taxon>Anoplura</taxon>
        <taxon>Polyplacidae</taxon>
        <taxon>Polyplax</taxon>
    </lineage>
</organism>
<evidence type="ECO:0000256" key="6">
    <source>
        <dbReference type="ARBA" id="ARBA00023170"/>
    </source>
</evidence>
<gene>
    <name evidence="9" type="ORF">RUM44_011818</name>
</gene>
<keyword evidence="3 8" id="KW-0812">Transmembrane</keyword>
<evidence type="ECO:0000256" key="1">
    <source>
        <dbReference type="ARBA" id="ARBA00004651"/>
    </source>
</evidence>
<proteinExistence type="predicted"/>
<dbReference type="InterPro" id="IPR052192">
    <property type="entry name" value="Insect_Ionotropic_Sensory_Rcpt"/>
</dbReference>
<sequence length="562" mass="63743">MAVHVSESSDEFIQSLENRNVPVTINAEEMPLSKDGIDTRTPSDVVFISQARLNVTKVLEINIWTGQTFFVLDFIRCHVSEEDLLEIFTDFWTENIVKVVAFVSALPMNEPLIYGYVPFSEASCNRVRLVKGDLVSGVNQLRLVSSGVTDFYGCVLNTSAVDLPPMVIFTDEASRRGTFDLDGTEISIIKEVSKKMNFTPWFSKPKDGHPWGWIHPEPHGAAGEVYLKESHFGVGLLATTLERFQYLDVSAPVSPILECITFAVPLGAVKNQHGWMEIYVTEFSLSLWMYVGVTFALATLTYWTIAKNYQNRRQSVSGVGFFLFSTFLGVPVKAPVPLPLKSFFLGWIWYSYITVVSYQSLMKGRLTVPYRPREIETIRDFLDSHLQCVGYYNSIVFVTYKAEGDLKELAARCKPVRFGMKEGFDRVVTRKDIGYLREITSFKYYTLINPRLKGKVHYVKECASEYYPIMVLQRNSPLTKPTNKLIWQLFESGILMKWRNKYIHDVKPVAPPVIKRELNLKGITGNLRSGSDYTSSLVEQVDSKAFPAHAPLESASHFAKPL</sequence>
<evidence type="ECO:0000313" key="9">
    <source>
        <dbReference type="EMBL" id="KAK6624954.1"/>
    </source>
</evidence>
<keyword evidence="4 8" id="KW-1133">Transmembrane helix</keyword>
<name>A0ABR1AR53_POLSC</name>
<evidence type="ECO:0000313" key="10">
    <source>
        <dbReference type="Proteomes" id="UP001359485"/>
    </source>
</evidence>
<comment type="subcellular location">
    <subcellularLocation>
        <location evidence="1">Cell membrane</location>
        <topology evidence="1">Multi-pass membrane protein</topology>
    </subcellularLocation>
</comment>
<keyword evidence="5 8" id="KW-0472">Membrane</keyword>
<evidence type="ECO:0000256" key="8">
    <source>
        <dbReference type="SAM" id="Phobius"/>
    </source>
</evidence>
<evidence type="ECO:0000256" key="2">
    <source>
        <dbReference type="ARBA" id="ARBA00022475"/>
    </source>
</evidence>
<accession>A0ABR1AR53</accession>
<dbReference type="SUPFAM" id="SSF53850">
    <property type="entry name" value="Periplasmic binding protein-like II"/>
    <property type="match status" value="1"/>
</dbReference>
<dbReference type="Proteomes" id="UP001359485">
    <property type="component" value="Unassembled WGS sequence"/>
</dbReference>
<dbReference type="EMBL" id="JAWJWF010000046">
    <property type="protein sequence ID" value="KAK6624954.1"/>
    <property type="molecule type" value="Genomic_DNA"/>
</dbReference>
<evidence type="ECO:0000256" key="4">
    <source>
        <dbReference type="ARBA" id="ARBA00022989"/>
    </source>
</evidence>
<feature type="transmembrane region" description="Helical" evidence="8">
    <location>
        <begin position="287"/>
        <end position="306"/>
    </location>
</feature>
<keyword evidence="7" id="KW-0325">Glycoprotein</keyword>
<feature type="transmembrane region" description="Helical" evidence="8">
    <location>
        <begin position="342"/>
        <end position="361"/>
    </location>
</feature>
<evidence type="ECO:0000256" key="7">
    <source>
        <dbReference type="ARBA" id="ARBA00023180"/>
    </source>
</evidence>
<reference evidence="9 10" key="1">
    <citation type="submission" date="2023-09" db="EMBL/GenBank/DDBJ databases">
        <title>Genomes of two closely related lineages of the louse Polyplax serrata with different host specificities.</title>
        <authorList>
            <person name="Martinu J."/>
            <person name="Tarabai H."/>
            <person name="Stefka J."/>
            <person name="Hypsa V."/>
        </authorList>
    </citation>
    <scope>NUCLEOTIDE SEQUENCE [LARGE SCALE GENOMIC DNA]</scope>
    <source>
        <strain evidence="9">98ZLc_SE</strain>
    </source>
</reference>